<feature type="non-terminal residue" evidence="1">
    <location>
        <position position="1"/>
    </location>
</feature>
<dbReference type="EMBL" id="JAMKFB020000021">
    <property type="protein sequence ID" value="KAL0162572.1"/>
    <property type="molecule type" value="Genomic_DNA"/>
</dbReference>
<reference evidence="1 2" key="1">
    <citation type="submission" date="2024-05" db="EMBL/GenBank/DDBJ databases">
        <title>Genome sequencing and assembly of Indian major carp, Cirrhinus mrigala (Hamilton, 1822).</title>
        <authorList>
            <person name="Mohindra V."/>
            <person name="Chowdhury L.M."/>
            <person name="Lal K."/>
            <person name="Jena J.K."/>
        </authorList>
    </citation>
    <scope>NUCLEOTIDE SEQUENCE [LARGE SCALE GENOMIC DNA]</scope>
    <source>
        <strain evidence="1">CM1030</strain>
        <tissue evidence="1">Blood</tissue>
    </source>
</reference>
<proteinExistence type="predicted"/>
<name>A0ABD0NKV9_CIRMR</name>
<comment type="caution">
    <text evidence="1">The sequence shown here is derived from an EMBL/GenBank/DDBJ whole genome shotgun (WGS) entry which is preliminary data.</text>
</comment>
<dbReference type="AlphaFoldDB" id="A0ABD0NKV9"/>
<keyword evidence="2" id="KW-1185">Reference proteome</keyword>
<organism evidence="1 2">
    <name type="scientific">Cirrhinus mrigala</name>
    <name type="common">Mrigala</name>
    <dbReference type="NCBI Taxonomy" id="683832"/>
    <lineage>
        <taxon>Eukaryota</taxon>
        <taxon>Metazoa</taxon>
        <taxon>Chordata</taxon>
        <taxon>Craniata</taxon>
        <taxon>Vertebrata</taxon>
        <taxon>Euteleostomi</taxon>
        <taxon>Actinopterygii</taxon>
        <taxon>Neopterygii</taxon>
        <taxon>Teleostei</taxon>
        <taxon>Ostariophysi</taxon>
        <taxon>Cypriniformes</taxon>
        <taxon>Cyprinidae</taxon>
        <taxon>Labeoninae</taxon>
        <taxon>Labeonini</taxon>
        <taxon>Cirrhinus</taxon>
    </lineage>
</organism>
<accession>A0ABD0NKV9</accession>
<dbReference type="Proteomes" id="UP001529510">
    <property type="component" value="Unassembled WGS sequence"/>
</dbReference>
<protein>
    <submittedName>
        <fullName evidence="1">Uncharacterized protein</fullName>
    </submittedName>
</protein>
<gene>
    <name evidence="1" type="ORF">M9458_041968</name>
</gene>
<evidence type="ECO:0000313" key="2">
    <source>
        <dbReference type="Proteomes" id="UP001529510"/>
    </source>
</evidence>
<feature type="non-terminal residue" evidence="1">
    <location>
        <position position="51"/>
    </location>
</feature>
<evidence type="ECO:0000313" key="1">
    <source>
        <dbReference type="EMBL" id="KAL0162572.1"/>
    </source>
</evidence>
<sequence length="51" mass="6266">TNSYDRFTLYPFVPYAQQQIMKDRWMNVGHEDDELKPYIEPQPDYKDPKRT</sequence>